<organism evidence="4 5">
    <name type="scientific">Ricinus communis</name>
    <name type="common">Castor bean</name>
    <dbReference type="NCBI Taxonomy" id="3988"/>
    <lineage>
        <taxon>Eukaryota</taxon>
        <taxon>Viridiplantae</taxon>
        <taxon>Streptophyta</taxon>
        <taxon>Embryophyta</taxon>
        <taxon>Tracheophyta</taxon>
        <taxon>Spermatophyta</taxon>
        <taxon>Magnoliopsida</taxon>
        <taxon>eudicotyledons</taxon>
        <taxon>Gunneridae</taxon>
        <taxon>Pentapetalae</taxon>
        <taxon>rosids</taxon>
        <taxon>fabids</taxon>
        <taxon>Malpighiales</taxon>
        <taxon>Euphorbiaceae</taxon>
        <taxon>Acalyphoideae</taxon>
        <taxon>Acalypheae</taxon>
        <taxon>Ricinus</taxon>
    </lineage>
</organism>
<gene>
    <name evidence="4" type="ORF">RCOM_0531940</name>
</gene>
<feature type="domain" description="Sieve element occlusion C-terminal" evidence="3">
    <location>
        <begin position="456"/>
        <end position="672"/>
    </location>
</feature>
<dbReference type="InterPro" id="IPR027942">
    <property type="entry name" value="SEO_N"/>
</dbReference>
<dbReference type="InterPro" id="IPR039299">
    <property type="entry name" value="SEOA"/>
</dbReference>
<accession>B9SLU3</accession>
<reference evidence="5" key="1">
    <citation type="journal article" date="2010" name="Nat. Biotechnol.">
        <title>Draft genome sequence of the oilseed species Ricinus communis.</title>
        <authorList>
            <person name="Chan A.P."/>
            <person name="Crabtree J."/>
            <person name="Zhao Q."/>
            <person name="Lorenzi H."/>
            <person name="Orvis J."/>
            <person name="Puiu D."/>
            <person name="Melake-Berhan A."/>
            <person name="Jones K.M."/>
            <person name="Redman J."/>
            <person name="Chen G."/>
            <person name="Cahoon E.B."/>
            <person name="Gedil M."/>
            <person name="Stanke M."/>
            <person name="Haas B.J."/>
            <person name="Wortman J.R."/>
            <person name="Fraser-Liggett C.M."/>
            <person name="Ravel J."/>
            <person name="Rabinowicz P.D."/>
        </authorList>
    </citation>
    <scope>NUCLEOTIDE SEQUENCE [LARGE SCALE GENOMIC DNA]</scope>
    <source>
        <strain evidence="5">cv. Hale</strain>
    </source>
</reference>
<dbReference type="PANTHER" id="PTHR33232">
    <property type="entry name" value="PROTEIN SIEVE ELEMENT OCCLUSION B-LIKE"/>
    <property type="match status" value="1"/>
</dbReference>
<name>B9SLU3_RICCO</name>
<dbReference type="AlphaFoldDB" id="B9SLU3"/>
<evidence type="ECO:0000259" key="2">
    <source>
        <dbReference type="Pfam" id="PF14576"/>
    </source>
</evidence>
<dbReference type="GO" id="GO:0010088">
    <property type="term" value="P:phloem development"/>
    <property type="evidence" value="ECO:0007669"/>
    <property type="project" value="InterPro"/>
</dbReference>
<proteinExistence type="predicted"/>
<dbReference type="STRING" id="3988.B9SLU3"/>
<evidence type="ECO:0000259" key="3">
    <source>
        <dbReference type="Pfam" id="PF14577"/>
    </source>
</evidence>
<dbReference type="eggNOG" id="ENOG502SM3H">
    <property type="taxonomic scope" value="Eukaryota"/>
</dbReference>
<dbReference type="Pfam" id="PF14577">
    <property type="entry name" value="SEO_C"/>
    <property type="match status" value="2"/>
</dbReference>
<dbReference type="PANTHER" id="PTHR33232:SF9">
    <property type="entry name" value="PROTEIN SIEVE ELEMENT OCCLUSION B"/>
    <property type="match status" value="1"/>
</dbReference>
<dbReference type="InterPro" id="IPR027944">
    <property type="entry name" value="SEO_C"/>
</dbReference>
<dbReference type="Pfam" id="PF14576">
    <property type="entry name" value="SEO_N"/>
    <property type="match status" value="1"/>
</dbReference>
<dbReference type="Proteomes" id="UP000008311">
    <property type="component" value="Unassembled WGS sequence"/>
</dbReference>
<dbReference type="InParanoid" id="B9SLU3"/>
<feature type="domain" description="Sieve element occlusion N-terminal" evidence="2">
    <location>
        <begin position="22"/>
        <end position="276"/>
    </location>
</feature>
<feature type="region of interest" description="Disordered" evidence="1">
    <location>
        <begin position="1"/>
        <end position="25"/>
    </location>
</feature>
<dbReference type="Gene3D" id="3.40.30.10">
    <property type="entry name" value="Glutaredoxin"/>
    <property type="match status" value="1"/>
</dbReference>
<evidence type="ECO:0000313" key="4">
    <source>
        <dbReference type="EMBL" id="EEF35449.1"/>
    </source>
</evidence>
<dbReference type="EMBL" id="EQ974021">
    <property type="protein sequence ID" value="EEF35449.1"/>
    <property type="molecule type" value="Genomic_DNA"/>
</dbReference>
<sequence length="1068" mass="122612">MSQTTVSHSELKKKPRSARNLDDNSIMEDLKVEGTPEDLQPFDVKPLFHLVEDIVNRAIQNVNSSVMDTRAYMEDKTHKEEIAYNTSSGEDEHATLLSIINKILSGHSWVAKLILTLTAFALNYGECWRLALIYSSDQLAKSMAILKQVADIHKLSGLSAPPLEAVNDLVKAMMDVTRCIIEFQDLGAQLDKAHQVTAYSAGLAQIPLTIYWVIRSVLASASQITSLTSLGFNYVISSTEKEELIFLTEKLNNKKKEIKKQQNLCLPILEKATMKKRLGIIKSLLELPQVDNMNILRAIIYYKDDQQPLVDGSNKKVDVDVLRKKLVLLLISDLDIPEDDVNVVKQIYHKSRNIEQIKGEDQFEIVWLPIVDPSSSNSETAKRKFEEKRNSMPWYTVNQPSLIAQEVIKLVKEEWHFDKQPIIVVIDAQGQVACPNALPMMWVWRNVEYPFTIGAQEALWREKSWNLELLVDDILPSILKWMREEKCICLYGGEDMEWIKMFTTRAPYVAKAADISLEMVYVGKREPSEQVQRHITTITSGGLSHSMTREEQWRFWKRIVNMGHSRMQLGKTIYEDPIMQEIISLLNLDATAGVWAAFGHKSDLIIKAKGNEILNSLIHFVEWKGSVETKDRFVPALQDSLIMHQGQIDVIKHIESFEKLVSQFKTTQQIDCMRVLKALISGKNHSQPLVDGATKKRVNIDLLRRKELLLLVSDLNIEEMDIVVKIYNGIHQQQQKQKPESSYAIVWLPIVDPAIMRTSERALKQFENLQAQMPWYSVHHPSMIDQAAMKFIIEVWGFDQKTILVMLDQQGRVACPNALHLMWNWGTSSFPLANLKDKDPWKDISILKLELLVEGLDSPIIDWIKDGKFICLYGGEDMEWIRKFTNTVRKVAEFARIPLEMLYVGKSNPNERVMRNMETIKTEKLSHCLEQRSLIWLFWYRIQSMWNSRYQLGKKIEDDQIMQELTSLLSFDGIDECGWALICKETTEMVKARGSDFLNCLLNYSEWKKNALQKGFLAAFQEKLVGSSAPEECYQLVLPESVENTLGSVDCSQCHYPMERFIAFRCCG</sequence>
<evidence type="ECO:0000313" key="5">
    <source>
        <dbReference type="Proteomes" id="UP000008311"/>
    </source>
</evidence>
<protein>
    <submittedName>
        <fullName evidence="4">Uncharacterized protein</fullName>
    </submittedName>
</protein>
<feature type="domain" description="Sieve element occlusion C-terminal" evidence="3">
    <location>
        <begin position="837"/>
        <end position="1067"/>
    </location>
</feature>
<keyword evidence="5" id="KW-1185">Reference proteome</keyword>
<evidence type="ECO:0000256" key="1">
    <source>
        <dbReference type="SAM" id="MobiDB-lite"/>
    </source>
</evidence>